<keyword evidence="3" id="KW-1185">Reference proteome</keyword>
<sequence>MHIVTTFAKPLDKSYISKAPFNNFLINGMRHYHKVYLAGEKTTDKLNNALFNTDEDNSNGGIY</sequence>
<dbReference type="Proteomes" id="UP000305848">
    <property type="component" value="Unassembled WGS sequence"/>
</dbReference>
<gene>
    <name evidence="2" type="ORF">FC093_02500</name>
</gene>
<proteinExistence type="predicted"/>
<reference evidence="2 3" key="1">
    <citation type="submission" date="2019-05" db="EMBL/GenBank/DDBJ databases">
        <title>Panacibacter sp. strain 17mud1-8 Genome sequencing and assembly.</title>
        <authorList>
            <person name="Chhetri G."/>
        </authorList>
    </citation>
    <scope>NUCLEOTIDE SEQUENCE [LARGE SCALE GENOMIC DNA]</scope>
    <source>
        <strain evidence="2 3">17mud1-8</strain>
    </source>
</reference>
<evidence type="ECO:0000259" key="1">
    <source>
        <dbReference type="Pfam" id="PF16130"/>
    </source>
</evidence>
<feature type="domain" description="DUF4842" evidence="1">
    <location>
        <begin position="2"/>
        <end position="59"/>
    </location>
</feature>
<comment type="caution">
    <text evidence="2">The sequence shown here is derived from an EMBL/GenBank/DDBJ whole genome shotgun (WGS) entry which is preliminary data.</text>
</comment>
<accession>A0A4U3LCV9</accession>
<dbReference type="EMBL" id="SZQL01000001">
    <property type="protein sequence ID" value="TKK71906.1"/>
    <property type="molecule type" value="Genomic_DNA"/>
</dbReference>
<name>A0A4U3LCV9_9BACT</name>
<dbReference type="AlphaFoldDB" id="A0A4U3LCV9"/>
<evidence type="ECO:0000313" key="3">
    <source>
        <dbReference type="Proteomes" id="UP000305848"/>
    </source>
</evidence>
<organism evidence="2 3">
    <name type="scientific">Ilyomonas limi</name>
    <dbReference type="NCBI Taxonomy" id="2575867"/>
    <lineage>
        <taxon>Bacteria</taxon>
        <taxon>Pseudomonadati</taxon>
        <taxon>Bacteroidota</taxon>
        <taxon>Chitinophagia</taxon>
        <taxon>Chitinophagales</taxon>
        <taxon>Chitinophagaceae</taxon>
        <taxon>Ilyomonas</taxon>
    </lineage>
</organism>
<dbReference type="Pfam" id="PF16130">
    <property type="entry name" value="DUF4842"/>
    <property type="match status" value="1"/>
</dbReference>
<dbReference type="InterPro" id="IPR032295">
    <property type="entry name" value="DUF4842"/>
</dbReference>
<evidence type="ECO:0000313" key="2">
    <source>
        <dbReference type="EMBL" id="TKK71906.1"/>
    </source>
</evidence>
<protein>
    <submittedName>
        <fullName evidence="2">DUF4842 domain-containing protein</fullName>
    </submittedName>
</protein>